<dbReference type="EMBL" id="HBEC01005479">
    <property type="protein sequence ID" value="CAD8282455.1"/>
    <property type="molecule type" value="Transcribed_RNA"/>
</dbReference>
<accession>A0A7R9V482</accession>
<feature type="compositionally biased region" description="Gly residues" evidence="1">
    <location>
        <begin position="172"/>
        <end position="184"/>
    </location>
</feature>
<feature type="region of interest" description="Disordered" evidence="1">
    <location>
        <begin position="172"/>
        <end position="200"/>
    </location>
</feature>
<name>A0A7R9V482_9CHLO</name>
<feature type="compositionally biased region" description="Basic and acidic residues" evidence="1">
    <location>
        <begin position="47"/>
        <end position="64"/>
    </location>
</feature>
<protein>
    <submittedName>
        <fullName evidence="2">Uncharacterized protein</fullName>
    </submittedName>
</protein>
<proteinExistence type="predicted"/>
<dbReference type="AlphaFoldDB" id="A0A7R9V482"/>
<feature type="compositionally biased region" description="Basic and acidic residues" evidence="1">
    <location>
        <begin position="187"/>
        <end position="200"/>
    </location>
</feature>
<evidence type="ECO:0000256" key="1">
    <source>
        <dbReference type="SAM" id="MobiDB-lite"/>
    </source>
</evidence>
<gene>
    <name evidence="2" type="ORF">CEUR00632_LOCUS2490</name>
</gene>
<sequence length="405" mass="42402">MGERAALNAAEAEFLRGVLDDPPDEREWQASRGLPHGGSDAEPSSSAHERSFGGSWQRDHEAAGRHGNTGTRSARRSAAPSTSPLLHPLSDRQLVQKCEVELAVAAGAAAAAAGHGGDAGRQLRDAGEALARACNDAAMRAMDGRQLSAAFELLQRAEALCAPAGPLDTAPCGGGGGDGGGGGSALDAHERRRARLEAERAKREAEIRAFQQQHFREMQEAALRNRAAIQRDIGDNASAAGARAHDEAAAPCARVASGGLGDDADGGGDDFAAMVKDMADLLTDSLDAAGAAAAHGGDADIEEDLADVLAGRFLLNGEPVALPVQESDTLGVKMEALRAFLEDRLGAGMFVKVYRRLESLTADDDEGKVSKEFLEVLGAEKLPYLALVHQLIVCEEQWEGEAHRL</sequence>
<evidence type="ECO:0000313" key="2">
    <source>
        <dbReference type="EMBL" id="CAD8282455.1"/>
    </source>
</evidence>
<reference evidence="2" key="1">
    <citation type="submission" date="2021-01" db="EMBL/GenBank/DDBJ databases">
        <authorList>
            <person name="Corre E."/>
            <person name="Pelletier E."/>
            <person name="Niang G."/>
            <person name="Scheremetjew M."/>
            <person name="Finn R."/>
            <person name="Kale V."/>
            <person name="Holt S."/>
            <person name="Cochrane G."/>
            <person name="Meng A."/>
            <person name="Brown T."/>
            <person name="Cohen L."/>
        </authorList>
    </citation>
    <scope>NUCLEOTIDE SEQUENCE</scope>
    <source>
        <strain evidence="2">CCMP219</strain>
    </source>
</reference>
<organism evidence="2">
    <name type="scientific">Chlamydomonas euryale</name>
    <dbReference type="NCBI Taxonomy" id="1486919"/>
    <lineage>
        <taxon>Eukaryota</taxon>
        <taxon>Viridiplantae</taxon>
        <taxon>Chlorophyta</taxon>
        <taxon>core chlorophytes</taxon>
        <taxon>Chlorophyceae</taxon>
        <taxon>CS clade</taxon>
        <taxon>Chlamydomonadales</taxon>
        <taxon>Chlamydomonadaceae</taxon>
        <taxon>Chlamydomonas</taxon>
    </lineage>
</organism>
<feature type="region of interest" description="Disordered" evidence="1">
    <location>
        <begin position="15"/>
        <end position="90"/>
    </location>
</feature>